<dbReference type="OrthoDB" id="7466at2157"/>
<dbReference type="InterPro" id="IPR029058">
    <property type="entry name" value="AB_hydrolase_fold"/>
</dbReference>
<dbReference type="InterPro" id="IPR050471">
    <property type="entry name" value="AB_hydrolase"/>
</dbReference>
<dbReference type="PANTHER" id="PTHR43433">
    <property type="entry name" value="HYDROLASE, ALPHA/BETA FOLD FAMILY PROTEIN"/>
    <property type="match status" value="1"/>
</dbReference>
<sequence length="277" mass="29484">MDLDYGMLGGRRPYYRFGDADADPLVVLPGLSDAFQRIDPNRGTAAALAGLFREFDDRDVWVVGRPRHLPVGSTTRDMAAGYAGVIDEQDLWPADVIGVSMGGLVAQYLAADYGDYVDSLAVVSAGTRLGGHGENVVTRWRSLAGKGRWAEVVADAERESATGLEATVAPALIEAAGRVVDLRPAVPADAVVSCTACLEHDSREVLGVVDAPTLVAAGRSDRLFPEPRVRELKDGVADATLALFSGAGHNLTTSEPRTLNGVVRRYFDGFRGNGLYP</sequence>
<keyword evidence="3" id="KW-1185">Reference proteome</keyword>
<dbReference type="Proteomes" id="UP000198902">
    <property type="component" value="Unassembled WGS sequence"/>
</dbReference>
<gene>
    <name evidence="2" type="primary">rutD</name>
    <name evidence="2" type="ORF">BN996_01403</name>
</gene>
<evidence type="ECO:0000313" key="2">
    <source>
        <dbReference type="EMBL" id="CQR49927.1"/>
    </source>
</evidence>
<dbReference type="Gene3D" id="3.40.50.1820">
    <property type="entry name" value="alpha/beta hydrolase"/>
    <property type="match status" value="1"/>
</dbReference>
<dbReference type="SUPFAM" id="SSF53474">
    <property type="entry name" value="alpha/beta-Hydrolases"/>
    <property type="match status" value="1"/>
</dbReference>
<evidence type="ECO:0000259" key="1">
    <source>
        <dbReference type="Pfam" id="PF00561"/>
    </source>
</evidence>
<dbReference type="InterPro" id="IPR000073">
    <property type="entry name" value="AB_hydrolase_1"/>
</dbReference>
<dbReference type="Pfam" id="PF00561">
    <property type="entry name" value="Abhydrolase_1"/>
    <property type="match status" value="1"/>
</dbReference>
<dbReference type="AlphaFoldDB" id="A0A0D6JPT8"/>
<organism evidence="2 3">
    <name type="scientific">Haloferax massiliensis</name>
    <dbReference type="NCBI Taxonomy" id="1476858"/>
    <lineage>
        <taxon>Archaea</taxon>
        <taxon>Methanobacteriati</taxon>
        <taxon>Methanobacteriota</taxon>
        <taxon>Stenosarchaea group</taxon>
        <taxon>Halobacteria</taxon>
        <taxon>Halobacteriales</taxon>
        <taxon>Haloferacaceae</taxon>
        <taxon>Haloferax</taxon>
    </lineage>
</organism>
<dbReference type="PANTHER" id="PTHR43433:SF1">
    <property type="entry name" value="BLL5160 PROTEIN"/>
    <property type="match status" value="1"/>
</dbReference>
<protein>
    <submittedName>
        <fullName evidence="2">Putative aminoacrylate hydrolase RutD</fullName>
    </submittedName>
</protein>
<evidence type="ECO:0000313" key="3">
    <source>
        <dbReference type="Proteomes" id="UP000198902"/>
    </source>
</evidence>
<reference evidence="3" key="1">
    <citation type="submission" date="2015-03" db="EMBL/GenBank/DDBJ databases">
        <authorList>
            <person name="Urmite Genomes"/>
        </authorList>
    </citation>
    <scope>NUCLEOTIDE SEQUENCE [LARGE SCALE GENOMIC DNA]</scope>
    <source>
        <strain evidence="3">Arc-Hr</strain>
    </source>
</reference>
<dbReference type="EMBL" id="CSTE01000002">
    <property type="protein sequence ID" value="CQR49927.1"/>
    <property type="molecule type" value="Genomic_DNA"/>
</dbReference>
<name>A0A0D6JPT8_9EURY</name>
<keyword evidence="2" id="KW-0378">Hydrolase</keyword>
<accession>A0A0D6JPT8</accession>
<dbReference type="GO" id="GO:0016787">
    <property type="term" value="F:hydrolase activity"/>
    <property type="evidence" value="ECO:0007669"/>
    <property type="project" value="UniProtKB-KW"/>
</dbReference>
<feature type="domain" description="AB hydrolase-1" evidence="1">
    <location>
        <begin position="95"/>
        <end position="251"/>
    </location>
</feature>
<dbReference type="PRINTS" id="PR00111">
    <property type="entry name" value="ABHYDROLASE"/>
</dbReference>
<proteinExistence type="predicted"/>
<dbReference type="RefSeq" id="WP_089777772.1">
    <property type="nucleotide sequence ID" value="NZ_CABLRR010000002.1"/>
</dbReference>